<accession>A0A150M2B6</accession>
<protein>
    <submittedName>
        <fullName evidence="1">Uncharacterized protein</fullName>
    </submittedName>
</protein>
<organism evidence="1 2">
    <name type="scientific">Caldibacillus debilis</name>
    <dbReference type="NCBI Taxonomy" id="301148"/>
    <lineage>
        <taxon>Bacteria</taxon>
        <taxon>Bacillati</taxon>
        <taxon>Bacillota</taxon>
        <taxon>Bacilli</taxon>
        <taxon>Bacillales</taxon>
        <taxon>Bacillaceae</taxon>
        <taxon>Caldibacillus</taxon>
    </lineage>
</organism>
<dbReference type="EMBL" id="LQYT01000047">
    <property type="protein sequence ID" value="KYD18730.1"/>
    <property type="molecule type" value="Genomic_DNA"/>
</dbReference>
<dbReference type="STRING" id="301148.B4135_2205"/>
<sequence>MSSIGGGLIQISRPEKFRNWKYFWKNPPDCRKIKLKY</sequence>
<proteinExistence type="predicted"/>
<evidence type="ECO:0000313" key="2">
    <source>
        <dbReference type="Proteomes" id="UP000075683"/>
    </source>
</evidence>
<dbReference type="AlphaFoldDB" id="A0A150M2B6"/>
<comment type="caution">
    <text evidence="1">The sequence shown here is derived from an EMBL/GenBank/DDBJ whole genome shotgun (WGS) entry which is preliminary data.</text>
</comment>
<evidence type="ECO:0000313" key="1">
    <source>
        <dbReference type="EMBL" id="KYD18730.1"/>
    </source>
</evidence>
<name>A0A150M2B6_9BACI</name>
<reference evidence="1 2" key="1">
    <citation type="submission" date="2016-01" db="EMBL/GenBank/DDBJ databases">
        <title>Draft Genome Sequences of Seven Thermophilic Sporeformers Isolated from Foods.</title>
        <authorList>
            <person name="Berendsen E.M."/>
            <person name="Wells-Bennik M.H."/>
            <person name="Krawcyk A.O."/>
            <person name="De Jong A."/>
            <person name="Holsappel S."/>
            <person name="Eijlander R.T."/>
            <person name="Kuipers O.P."/>
        </authorList>
    </citation>
    <scope>NUCLEOTIDE SEQUENCE [LARGE SCALE GENOMIC DNA]</scope>
    <source>
        <strain evidence="1 2">B4135</strain>
    </source>
</reference>
<gene>
    <name evidence="1" type="ORF">B4135_2205</name>
</gene>
<dbReference type="Proteomes" id="UP000075683">
    <property type="component" value="Unassembled WGS sequence"/>
</dbReference>